<feature type="compositionally biased region" description="Basic and acidic residues" evidence="1">
    <location>
        <begin position="274"/>
        <end position="283"/>
    </location>
</feature>
<dbReference type="EMBL" id="PEDP01000060">
    <property type="protein sequence ID" value="POS87861.1"/>
    <property type="molecule type" value="Genomic_DNA"/>
</dbReference>
<evidence type="ECO:0000313" key="2">
    <source>
        <dbReference type="EMBL" id="POS87861.1"/>
    </source>
</evidence>
<name>A0A2S4Q0Q5_9PEZI</name>
<comment type="caution">
    <text evidence="2">The sequence shown here is derived from an EMBL/GenBank/DDBJ whole genome shotgun (WGS) entry which is preliminary data.</text>
</comment>
<dbReference type="InterPro" id="IPR036957">
    <property type="entry name" value="Znf_PARP_sf"/>
</dbReference>
<evidence type="ECO:0000313" key="3">
    <source>
        <dbReference type="Proteomes" id="UP000237438"/>
    </source>
</evidence>
<sequence length="291" mass="33414">RLRLGTWVDIPDRGGSWRWRHWGCVTGKILQNIRNALDHNDSGEYSWDALDGYQGADEKSSLEHFPDLQEKVRRVVTQGYIDPEDFKGDPEMNKLGCTGLRSAVSKKKAEKNKDNPRDPVELKKQLDELAAERQAKLAKGASISKIDTQLKILQNLLDAENPKILQDKKRTARKKPGKKRGYVDEESDAEDSKEPKEDIEKPAKKKRVSAKDKKIARKEDESIPESKTFDKNDIKSEEDHVSCEDSEERNNNLIKKESSTQRIKEEDYGNGFQDDVKEKEKPFKAKRGRPR</sequence>
<feature type="compositionally biased region" description="Basic and acidic residues" evidence="1">
    <location>
        <begin position="190"/>
        <end position="202"/>
    </location>
</feature>
<dbReference type="SUPFAM" id="SSF57716">
    <property type="entry name" value="Glucocorticoid receptor-like (DNA-binding domain)"/>
    <property type="match status" value="1"/>
</dbReference>
<gene>
    <name evidence="2" type="ORF">EPUL_000220</name>
</gene>
<protein>
    <submittedName>
        <fullName evidence="2">Uncharacterized protein</fullName>
    </submittedName>
</protein>
<keyword evidence="3" id="KW-1185">Reference proteome</keyword>
<dbReference type="OrthoDB" id="429950at2759"/>
<dbReference type="Gene3D" id="3.30.1740.10">
    <property type="entry name" value="Zinc finger, PARP-type"/>
    <property type="match status" value="1"/>
</dbReference>
<dbReference type="Proteomes" id="UP000237438">
    <property type="component" value="Unassembled WGS sequence"/>
</dbReference>
<dbReference type="GO" id="GO:0003677">
    <property type="term" value="F:DNA binding"/>
    <property type="evidence" value="ECO:0007669"/>
    <property type="project" value="InterPro"/>
</dbReference>
<feature type="compositionally biased region" description="Basic and acidic residues" evidence="1">
    <location>
        <begin position="209"/>
        <end position="221"/>
    </location>
</feature>
<evidence type="ECO:0000256" key="1">
    <source>
        <dbReference type="SAM" id="MobiDB-lite"/>
    </source>
</evidence>
<feature type="compositionally biased region" description="Basic residues" evidence="1">
    <location>
        <begin position="170"/>
        <end position="180"/>
    </location>
</feature>
<reference evidence="2 3" key="1">
    <citation type="submission" date="2017-10" db="EMBL/GenBank/DDBJ databases">
        <title>Development of genomic resources for the powdery mildew, Erysiphe pulchra.</title>
        <authorList>
            <person name="Wadl P.A."/>
            <person name="Mack B.M."/>
            <person name="Moore G."/>
            <person name="Beltz S.B."/>
        </authorList>
    </citation>
    <scope>NUCLEOTIDE SEQUENCE [LARGE SCALE GENOMIC DNA]</scope>
    <source>
        <strain evidence="2">Cflorida</strain>
    </source>
</reference>
<dbReference type="GO" id="GO:0008270">
    <property type="term" value="F:zinc ion binding"/>
    <property type="evidence" value="ECO:0007669"/>
    <property type="project" value="InterPro"/>
</dbReference>
<accession>A0A2S4Q0Q5</accession>
<feature type="region of interest" description="Disordered" evidence="1">
    <location>
        <begin position="164"/>
        <end position="291"/>
    </location>
</feature>
<proteinExistence type="predicted"/>
<feature type="non-terminal residue" evidence="2">
    <location>
        <position position="291"/>
    </location>
</feature>
<organism evidence="2 3">
    <name type="scientific">Erysiphe pulchra</name>
    <dbReference type="NCBI Taxonomy" id="225359"/>
    <lineage>
        <taxon>Eukaryota</taxon>
        <taxon>Fungi</taxon>
        <taxon>Dikarya</taxon>
        <taxon>Ascomycota</taxon>
        <taxon>Pezizomycotina</taxon>
        <taxon>Leotiomycetes</taxon>
        <taxon>Erysiphales</taxon>
        <taxon>Erysiphaceae</taxon>
        <taxon>Erysiphe</taxon>
    </lineage>
</organism>
<dbReference type="AlphaFoldDB" id="A0A2S4Q0Q5"/>
<feature type="non-terminal residue" evidence="2">
    <location>
        <position position="1"/>
    </location>
</feature>
<feature type="compositionally biased region" description="Basic and acidic residues" evidence="1">
    <location>
        <begin position="227"/>
        <end position="267"/>
    </location>
</feature>
<dbReference type="STRING" id="225359.A0A2S4Q0Q5"/>